<dbReference type="Gene3D" id="3.40.640.10">
    <property type="entry name" value="Type I PLP-dependent aspartate aminotransferase-like (Major domain)"/>
    <property type="match status" value="1"/>
</dbReference>
<keyword evidence="5" id="KW-0663">Pyridoxal phosphate</keyword>
<evidence type="ECO:0000256" key="2">
    <source>
        <dbReference type="ARBA" id="ARBA00011738"/>
    </source>
</evidence>
<comment type="catalytic activity">
    <reaction evidence="10">
        <text>S-adenosyl-L-methionine = 1-aminocyclopropane-1-carboxylate + S-methyl-5'-thioadenosine + H(+)</text>
        <dbReference type="Rhea" id="RHEA:21744"/>
        <dbReference type="ChEBI" id="CHEBI:15378"/>
        <dbReference type="ChEBI" id="CHEBI:17509"/>
        <dbReference type="ChEBI" id="CHEBI:58360"/>
        <dbReference type="ChEBI" id="CHEBI:59789"/>
        <dbReference type="EC" id="4.4.1.14"/>
    </reaction>
</comment>
<evidence type="ECO:0000256" key="3">
    <source>
        <dbReference type="ARBA" id="ARBA00022666"/>
    </source>
</evidence>
<keyword evidence="6" id="KW-0292">Fruit ripening</keyword>
<dbReference type="Proteomes" id="UP000235220">
    <property type="component" value="Chromosome 2"/>
</dbReference>
<dbReference type="CDD" id="cd00609">
    <property type="entry name" value="AAT_like"/>
    <property type="match status" value="1"/>
</dbReference>
<evidence type="ECO:0000256" key="7">
    <source>
        <dbReference type="ARBA" id="ARBA00037888"/>
    </source>
</evidence>
<evidence type="ECO:0000256" key="4">
    <source>
        <dbReference type="ARBA" id="ARBA00022691"/>
    </source>
</evidence>
<protein>
    <recommendedName>
        <fullName evidence="8">1-aminocyclopropane-1-carboxylate synthase</fullName>
        <ecNumber evidence="8">4.4.1.14</ecNumber>
    </recommendedName>
    <alternativeName>
        <fullName evidence="9">S-adenosyl-L-methionine methylthioadenosine-lyase</fullName>
    </alternativeName>
</protein>
<dbReference type="InterPro" id="IPR015422">
    <property type="entry name" value="PyrdxlP-dep_Trfase_small"/>
</dbReference>
<dbReference type="OrthoDB" id="691673at2759"/>
<dbReference type="RefSeq" id="XP_018847329.1">
    <property type="nucleotide sequence ID" value="XM_018991784.2"/>
</dbReference>
<sequence length="552" mass="60774">MTRTRFALTGTSEQDTKLTTTSSRGEGGTVMRIIVPLQGVVQGRGGLFLGSVIPCALFYFLQLYLKRHRSAPSTPPPPPKDAAASSYQPSSSEGQLPEVSVLSRSFSRIHPSPKSPGGPAYVSSRVNLVLKGGDSPYDIGLRKVSEDPYHEAGNPDGVIQLGLAENKLSLDLVRDWLAENAREAMLGGGRNGEELNIDGIASYQPFDGLMELKVAVAEFMSQVMEKAVSFNPSQIVLTAGATPAIEILSFCLADTGNAFLVPTPYYPCFDRDVKWRTGVEIIPVPCRSGDNFSLSITALDRAFNQAKKRGTKVRGIIISNPSNPVGNLLNRETLYGLLDFAREKNIHIVSNEIFAGSTHGNKEFVSMAEIIDLEDFDRNRVHIVYGLSKDLSLPGFRVGVIYSFNENVLAAAKKLTRFSSISAPSQRLLISMLSDTKFIQQFIDINRGRLRGMYVKFVAGLKQLGIECIKSNGGFYCWADMRGLIRSYSEKGELELWDKLLNVAKVNVTPGSSCHCIEPGWFRFCFTTLTQKDIPVVMERIRKISETCKYPS</sequence>
<dbReference type="InterPro" id="IPR004838">
    <property type="entry name" value="NHTrfase_class1_PyrdxlP-BS"/>
</dbReference>
<feature type="domain" description="Aminotransferase class I/classII large" evidence="11">
    <location>
        <begin position="159"/>
        <end position="541"/>
    </location>
</feature>
<evidence type="ECO:0000256" key="1">
    <source>
        <dbReference type="ARBA" id="ARBA00007441"/>
    </source>
</evidence>
<evidence type="ECO:0000256" key="8">
    <source>
        <dbReference type="ARBA" id="ARBA00039053"/>
    </source>
</evidence>
<dbReference type="PANTHER" id="PTHR43795:SF85">
    <property type="entry name" value="AMINOTRANSFERASE ACS10-RELATED"/>
    <property type="match status" value="1"/>
</dbReference>
<dbReference type="InterPro" id="IPR050478">
    <property type="entry name" value="Ethylene_sulfur-biosynth"/>
</dbReference>
<dbReference type="Gene3D" id="3.90.1150.10">
    <property type="entry name" value="Aspartate Aminotransferase, domain 1"/>
    <property type="match status" value="1"/>
</dbReference>
<keyword evidence="13" id="KW-0808">Transferase</keyword>
<accession>A0A2I4GTV2</accession>
<evidence type="ECO:0000313" key="13">
    <source>
        <dbReference type="RefSeq" id="XP_018847329.1"/>
    </source>
</evidence>
<comment type="subunit">
    <text evidence="2">Homodimer.</text>
</comment>
<dbReference type="GO" id="GO:0009835">
    <property type="term" value="P:fruit ripening"/>
    <property type="evidence" value="ECO:0007669"/>
    <property type="project" value="UniProtKB-KW"/>
</dbReference>
<dbReference type="STRING" id="51240.A0A2I4GTV2"/>
<dbReference type="GO" id="GO:0006520">
    <property type="term" value="P:amino acid metabolic process"/>
    <property type="evidence" value="ECO:0000318"/>
    <property type="project" value="GO_Central"/>
</dbReference>
<evidence type="ECO:0000313" key="12">
    <source>
        <dbReference type="Proteomes" id="UP000235220"/>
    </source>
</evidence>
<dbReference type="InterPro" id="IPR015421">
    <property type="entry name" value="PyrdxlP-dep_Trfase_major"/>
</dbReference>
<dbReference type="GO" id="GO:0016847">
    <property type="term" value="F:1-aminocyclopropane-1-carboxylate synthase activity"/>
    <property type="evidence" value="ECO:0007669"/>
    <property type="project" value="UniProtKB-EC"/>
</dbReference>
<evidence type="ECO:0000256" key="9">
    <source>
        <dbReference type="ARBA" id="ARBA00042673"/>
    </source>
</evidence>
<dbReference type="SUPFAM" id="SSF53383">
    <property type="entry name" value="PLP-dependent transferases"/>
    <property type="match status" value="1"/>
</dbReference>
<dbReference type="PRINTS" id="PR00753">
    <property type="entry name" value="ACCSYNTHASE"/>
</dbReference>
<keyword evidence="12" id="KW-1185">Reference proteome</keyword>
<comment type="similarity">
    <text evidence="1">Belongs to the class-I pyridoxal-phosphate-dependent aminotransferase family.</text>
</comment>
<dbReference type="PANTHER" id="PTHR43795">
    <property type="entry name" value="BIFUNCTIONAL ASPARTATE AMINOTRANSFERASE AND GLUTAMATE/ASPARTATE-PREPHENATE AMINOTRANSFERASE-RELATED"/>
    <property type="match status" value="1"/>
</dbReference>
<dbReference type="GO" id="GO:0030170">
    <property type="term" value="F:pyridoxal phosphate binding"/>
    <property type="evidence" value="ECO:0007669"/>
    <property type="project" value="InterPro"/>
</dbReference>
<keyword evidence="4" id="KW-0949">S-adenosyl-L-methionine</keyword>
<dbReference type="EC" id="4.4.1.14" evidence="8"/>
<dbReference type="FunCoup" id="A0A2I4GTV2">
    <property type="interactions" value="251"/>
</dbReference>
<dbReference type="GO" id="GO:0009693">
    <property type="term" value="P:ethylene biosynthetic process"/>
    <property type="evidence" value="ECO:0007669"/>
    <property type="project" value="UniProtKB-KW"/>
</dbReference>
<evidence type="ECO:0000256" key="10">
    <source>
        <dbReference type="ARBA" id="ARBA00049554"/>
    </source>
</evidence>
<reference evidence="13" key="1">
    <citation type="submission" date="2025-08" db="UniProtKB">
        <authorList>
            <consortium name="RefSeq"/>
        </authorList>
    </citation>
    <scope>IDENTIFICATION</scope>
    <source>
        <tissue evidence="13">Leaves</tissue>
    </source>
</reference>
<organism evidence="12 13">
    <name type="scientific">Juglans regia</name>
    <name type="common">English walnut</name>
    <dbReference type="NCBI Taxonomy" id="51240"/>
    <lineage>
        <taxon>Eukaryota</taxon>
        <taxon>Viridiplantae</taxon>
        <taxon>Streptophyta</taxon>
        <taxon>Embryophyta</taxon>
        <taxon>Tracheophyta</taxon>
        <taxon>Spermatophyta</taxon>
        <taxon>Magnoliopsida</taxon>
        <taxon>eudicotyledons</taxon>
        <taxon>Gunneridae</taxon>
        <taxon>Pentapetalae</taxon>
        <taxon>rosids</taxon>
        <taxon>fabids</taxon>
        <taxon>Fagales</taxon>
        <taxon>Juglandaceae</taxon>
        <taxon>Juglans</taxon>
    </lineage>
</organism>
<dbReference type="PROSITE" id="PS00105">
    <property type="entry name" value="AA_TRANSFER_CLASS_1"/>
    <property type="match status" value="1"/>
</dbReference>
<dbReference type="InterPro" id="IPR015424">
    <property type="entry name" value="PyrdxlP-dep_Trfase"/>
</dbReference>
<dbReference type="Pfam" id="PF00155">
    <property type="entry name" value="Aminotran_1_2"/>
    <property type="match status" value="1"/>
</dbReference>
<evidence type="ECO:0000256" key="5">
    <source>
        <dbReference type="ARBA" id="ARBA00022898"/>
    </source>
</evidence>
<dbReference type="InterPro" id="IPR004839">
    <property type="entry name" value="Aminotransferase_I/II_large"/>
</dbReference>
<evidence type="ECO:0000259" key="11">
    <source>
        <dbReference type="Pfam" id="PF00155"/>
    </source>
</evidence>
<dbReference type="Gramene" id="Jr02_19180_p1">
    <property type="protein sequence ID" value="cds.Jr02_19180_p1"/>
    <property type="gene ID" value="Jr02_19180"/>
</dbReference>
<dbReference type="GO" id="GO:0004069">
    <property type="term" value="F:L-aspartate:2-oxoglutarate aminotransferase activity"/>
    <property type="evidence" value="ECO:0000318"/>
    <property type="project" value="GO_Central"/>
</dbReference>
<dbReference type="GO" id="GO:0008793">
    <property type="term" value="F:aromatic-amino-acid transaminase activity"/>
    <property type="evidence" value="ECO:0000318"/>
    <property type="project" value="GO_Central"/>
</dbReference>
<dbReference type="KEGG" id="jre:109010851"/>
<keyword evidence="3" id="KW-0266">Ethylene biosynthesis</keyword>
<comment type="pathway">
    <text evidence="7">Alkene biosynthesis; ethylene biosynthesis via S-adenosyl-L-methionine; ethylene from S-adenosyl-L-methionine: step 1/2.</text>
</comment>
<gene>
    <name evidence="13" type="primary">LOC109010851</name>
</gene>
<keyword evidence="13" id="KW-0032">Aminotransferase</keyword>
<dbReference type="AlphaFoldDB" id="A0A2I4GTV2"/>
<dbReference type="GeneID" id="109010851"/>
<evidence type="ECO:0000256" key="6">
    <source>
        <dbReference type="ARBA" id="ARBA00033478"/>
    </source>
</evidence>
<proteinExistence type="inferred from homology"/>
<name>A0A2I4GTV2_JUGRE</name>